<feature type="compositionally biased region" description="Low complexity" evidence="1">
    <location>
        <begin position="736"/>
        <end position="755"/>
    </location>
</feature>
<feature type="compositionally biased region" description="Polar residues" evidence="1">
    <location>
        <begin position="723"/>
        <end position="735"/>
    </location>
</feature>
<sequence>MRRIASVFGRRDKDRAVPQPVPPPPTPPPVPSLVSEQASSASSNGSALQTPDDYGPVLTRTPTKSKSFTAWLSKKSGTIKRGRPVDHNTPLEQLYVVEPVSDWRPAQPAPILHAPPTPKSQLKPPVLDVDIDSDEDASASGSDDDDESVPRLAPALHPPITPTSVAVAQSRKNLETLIQNSLVPPLALSTPFSHIAGSPMYPRSSNPPHSLPARPTMQTAMHRSLLLRRLQQPGVSALPVAQQLHRSILPFASRESPTPVDPPSLPWFNDRVLPAAMKLSPSSPGLRRWMARPCFEERIAVWVPLNGVVTCQSVTGSSCAVAELEYSAALDAMIGFPLPPVEEEAPSPVAVVPVPTPQQPQSADAAATAVRSTSYQAVPSPLRNSTIKSLESPVIETPAPPSIATSPDFPAPQSPPAATTPTASRVRFVGDDKEDVIPLGYALRLKKRREEKAKFLREEQERRVHEEEKAKQEEERLRREQERRQWEEEKRAWEKEKRAMEEERKRRIYAEEVVAARVRREQQRAGGGYGAGETSLAASSSTTSLRDERNKQDNRRYSRPLHDQQGSWRQASEPAVPQHANTPSSSPHTSSPGSSRPPSIAGHQAGSLRGNSSRPPSVHNTSSEDVRQSTRAGKRSSMASLPGKNQFDWSSYATLSASNPTLIVPPVPPVPMYAMDMPLLPPTPAFMLHQYPRPRSQNSQNSQSPGPSSPSASSSRQRLPSNGSSERVNVQHQQHSSSPSSRRGSNASSSSPIRPILSHQRRSSDDARRTSMPPPKDPQHERGRSQPSSLRSPSSSSLPRGRPPMPSSYQQPSPWSAPPLATSYSQQQLSPAAIINGYGQRAPPKANRRQTTIS</sequence>
<feature type="compositionally biased region" description="Basic and acidic residues" evidence="1">
    <location>
        <begin position="545"/>
        <end position="562"/>
    </location>
</feature>
<feature type="compositionally biased region" description="Low complexity" evidence="1">
    <location>
        <begin position="785"/>
        <end position="800"/>
    </location>
</feature>
<feature type="compositionally biased region" description="Low complexity" evidence="1">
    <location>
        <begin position="534"/>
        <end position="544"/>
    </location>
</feature>
<proteinExistence type="predicted"/>
<feature type="compositionally biased region" description="Acidic residues" evidence="1">
    <location>
        <begin position="129"/>
        <end position="147"/>
    </location>
</feature>
<dbReference type="AlphaFoldDB" id="A0AAD7AV13"/>
<feature type="region of interest" description="Disordered" evidence="1">
    <location>
        <begin position="457"/>
        <end position="646"/>
    </location>
</feature>
<name>A0AAD7AV13_9AGAR</name>
<evidence type="ECO:0000256" key="1">
    <source>
        <dbReference type="SAM" id="MobiDB-lite"/>
    </source>
</evidence>
<feature type="compositionally biased region" description="Low complexity" evidence="1">
    <location>
        <begin position="583"/>
        <end position="599"/>
    </location>
</feature>
<comment type="caution">
    <text evidence="2">The sequence shown here is derived from an EMBL/GenBank/DDBJ whole genome shotgun (WGS) entry which is preliminary data.</text>
</comment>
<organism evidence="2 3">
    <name type="scientific">Mycena albidolilacea</name>
    <dbReference type="NCBI Taxonomy" id="1033008"/>
    <lineage>
        <taxon>Eukaryota</taxon>
        <taxon>Fungi</taxon>
        <taxon>Dikarya</taxon>
        <taxon>Basidiomycota</taxon>
        <taxon>Agaricomycotina</taxon>
        <taxon>Agaricomycetes</taxon>
        <taxon>Agaricomycetidae</taxon>
        <taxon>Agaricales</taxon>
        <taxon>Marasmiineae</taxon>
        <taxon>Mycenaceae</taxon>
        <taxon>Mycena</taxon>
    </lineage>
</organism>
<feature type="compositionally biased region" description="Low complexity" evidence="1">
    <location>
        <begin position="32"/>
        <end position="47"/>
    </location>
</feature>
<keyword evidence="3" id="KW-1185">Reference proteome</keyword>
<feature type="compositionally biased region" description="Polar residues" evidence="1">
    <location>
        <begin position="60"/>
        <end position="70"/>
    </location>
</feature>
<feature type="compositionally biased region" description="Basic and acidic residues" evidence="1">
    <location>
        <begin position="457"/>
        <end position="510"/>
    </location>
</feature>
<feature type="compositionally biased region" description="Low complexity" evidence="1">
    <location>
        <begin position="693"/>
        <end position="722"/>
    </location>
</feature>
<accession>A0AAD7AV13</accession>
<feature type="region of interest" description="Disordered" evidence="1">
    <location>
        <begin position="107"/>
        <end position="160"/>
    </location>
</feature>
<feature type="compositionally biased region" description="Pro residues" evidence="1">
    <location>
        <begin position="19"/>
        <end position="31"/>
    </location>
</feature>
<gene>
    <name evidence="2" type="ORF">DFH08DRAFT_831292</name>
</gene>
<evidence type="ECO:0000313" key="2">
    <source>
        <dbReference type="EMBL" id="KAJ7368390.1"/>
    </source>
</evidence>
<feature type="region of interest" description="Disordered" evidence="1">
    <location>
        <begin position="686"/>
        <end position="854"/>
    </location>
</feature>
<feature type="region of interest" description="Disordered" evidence="1">
    <location>
        <begin position="1"/>
        <end position="90"/>
    </location>
</feature>
<reference evidence="2" key="1">
    <citation type="submission" date="2023-03" db="EMBL/GenBank/DDBJ databases">
        <title>Massive genome expansion in bonnet fungi (Mycena s.s.) driven by repeated elements and novel gene families across ecological guilds.</title>
        <authorList>
            <consortium name="Lawrence Berkeley National Laboratory"/>
            <person name="Harder C.B."/>
            <person name="Miyauchi S."/>
            <person name="Viragh M."/>
            <person name="Kuo A."/>
            <person name="Thoen E."/>
            <person name="Andreopoulos B."/>
            <person name="Lu D."/>
            <person name="Skrede I."/>
            <person name="Drula E."/>
            <person name="Henrissat B."/>
            <person name="Morin E."/>
            <person name="Kohler A."/>
            <person name="Barry K."/>
            <person name="LaButti K."/>
            <person name="Morin E."/>
            <person name="Salamov A."/>
            <person name="Lipzen A."/>
            <person name="Mereny Z."/>
            <person name="Hegedus B."/>
            <person name="Baldrian P."/>
            <person name="Stursova M."/>
            <person name="Weitz H."/>
            <person name="Taylor A."/>
            <person name="Grigoriev I.V."/>
            <person name="Nagy L.G."/>
            <person name="Martin F."/>
            <person name="Kauserud H."/>
        </authorList>
    </citation>
    <scope>NUCLEOTIDE SEQUENCE</scope>
    <source>
        <strain evidence="2">CBHHK002</strain>
    </source>
</reference>
<feature type="compositionally biased region" description="Polar residues" evidence="1">
    <location>
        <begin position="609"/>
        <end position="621"/>
    </location>
</feature>
<feature type="region of interest" description="Disordered" evidence="1">
    <location>
        <begin position="388"/>
        <end position="422"/>
    </location>
</feature>
<dbReference type="EMBL" id="JARIHO010000001">
    <property type="protein sequence ID" value="KAJ7368390.1"/>
    <property type="molecule type" value="Genomic_DNA"/>
</dbReference>
<dbReference type="Proteomes" id="UP001218218">
    <property type="component" value="Unassembled WGS sequence"/>
</dbReference>
<protein>
    <submittedName>
        <fullName evidence="2">Uncharacterized protein</fullName>
    </submittedName>
</protein>
<evidence type="ECO:0000313" key="3">
    <source>
        <dbReference type="Proteomes" id="UP001218218"/>
    </source>
</evidence>